<proteinExistence type="predicted"/>
<comment type="caution">
    <text evidence="2">The sequence shown here is derived from an EMBL/GenBank/DDBJ whole genome shotgun (WGS) entry which is preliminary data.</text>
</comment>
<protein>
    <submittedName>
        <fullName evidence="2">Uncharacterized protein</fullName>
    </submittedName>
</protein>
<dbReference type="AlphaFoldDB" id="A0ABD3LFM9"/>
<keyword evidence="3" id="KW-1185">Reference proteome</keyword>
<feature type="compositionally biased region" description="Polar residues" evidence="1">
    <location>
        <begin position="1"/>
        <end position="11"/>
    </location>
</feature>
<organism evidence="2 3">
    <name type="scientific">Eucalyptus globulus</name>
    <name type="common">Tasmanian blue gum</name>
    <dbReference type="NCBI Taxonomy" id="34317"/>
    <lineage>
        <taxon>Eukaryota</taxon>
        <taxon>Viridiplantae</taxon>
        <taxon>Streptophyta</taxon>
        <taxon>Embryophyta</taxon>
        <taxon>Tracheophyta</taxon>
        <taxon>Spermatophyta</taxon>
        <taxon>Magnoliopsida</taxon>
        <taxon>eudicotyledons</taxon>
        <taxon>Gunneridae</taxon>
        <taxon>Pentapetalae</taxon>
        <taxon>rosids</taxon>
        <taxon>malvids</taxon>
        <taxon>Myrtales</taxon>
        <taxon>Myrtaceae</taxon>
        <taxon>Myrtoideae</taxon>
        <taxon>Eucalypteae</taxon>
        <taxon>Eucalyptus</taxon>
    </lineage>
</organism>
<accession>A0ABD3LFM9</accession>
<gene>
    <name evidence="2" type="ORF">ACJRO7_011273</name>
</gene>
<evidence type="ECO:0000313" key="3">
    <source>
        <dbReference type="Proteomes" id="UP001634007"/>
    </source>
</evidence>
<evidence type="ECO:0000256" key="1">
    <source>
        <dbReference type="SAM" id="MobiDB-lite"/>
    </source>
</evidence>
<name>A0ABD3LFM9_EUCGL</name>
<reference evidence="2 3" key="1">
    <citation type="submission" date="2024-11" db="EMBL/GenBank/DDBJ databases">
        <title>Chromosome-level genome assembly of Eucalyptus globulus Labill. provides insights into its genome evolution.</title>
        <authorList>
            <person name="Li X."/>
        </authorList>
    </citation>
    <scope>NUCLEOTIDE SEQUENCE [LARGE SCALE GENOMIC DNA]</scope>
    <source>
        <strain evidence="2">CL2024</strain>
        <tissue evidence="2">Fresh tender leaves</tissue>
    </source>
</reference>
<dbReference type="Proteomes" id="UP001634007">
    <property type="component" value="Unassembled WGS sequence"/>
</dbReference>
<dbReference type="EMBL" id="JBJKBG010000002">
    <property type="protein sequence ID" value="KAL3750252.1"/>
    <property type="molecule type" value="Genomic_DNA"/>
</dbReference>
<feature type="region of interest" description="Disordered" evidence="1">
    <location>
        <begin position="1"/>
        <end position="21"/>
    </location>
</feature>
<evidence type="ECO:0000313" key="2">
    <source>
        <dbReference type="EMBL" id="KAL3750252.1"/>
    </source>
</evidence>
<sequence length="119" mass="13157">MLGCSTGQYNTMPCEERSKSRIKEDPLRTLENLQHGVADFPSGCGGHGISFPDPKKCTNDRFTDTNFMLKNSEGPSASIDSYTNKVDDVDVGDEIQWEHLVIGERIGLGIALIKCRSTY</sequence>